<dbReference type="RefSeq" id="WP_129353228.1">
    <property type="nucleotide sequence ID" value="NZ_CP026538.1"/>
</dbReference>
<evidence type="ECO:0000313" key="2">
    <source>
        <dbReference type="Proteomes" id="UP000293296"/>
    </source>
</evidence>
<protein>
    <submittedName>
        <fullName evidence="1">Nucleotidyltransferase</fullName>
    </submittedName>
</protein>
<dbReference type="Pfam" id="PF08780">
    <property type="entry name" value="NTase_sub_bind"/>
    <property type="match status" value="1"/>
</dbReference>
<dbReference type="OrthoDB" id="9810452at2"/>
<dbReference type="Gene3D" id="1.20.120.330">
    <property type="entry name" value="Nucleotidyltransferases domain 2"/>
    <property type="match status" value="1"/>
</dbReference>
<dbReference type="EMBL" id="CP026538">
    <property type="protein sequence ID" value="QAZ68076.1"/>
    <property type="molecule type" value="Genomic_DNA"/>
</dbReference>
<proteinExistence type="predicted"/>
<accession>A0A4P6HMX4</accession>
<evidence type="ECO:0000313" key="1">
    <source>
        <dbReference type="EMBL" id="QAZ68076.1"/>
    </source>
</evidence>
<dbReference type="KEGG" id="dcb:C3Y92_12905"/>
<reference evidence="1 2" key="1">
    <citation type="submission" date="2018-02" db="EMBL/GenBank/DDBJ databases">
        <title>Genome sequence of Desulfovibrio carbinolicus DSM 3852.</title>
        <authorList>
            <person name="Wilbanks E."/>
            <person name="Skennerton C.T."/>
            <person name="Orphan V.J."/>
        </authorList>
    </citation>
    <scope>NUCLEOTIDE SEQUENCE [LARGE SCALE GENOMIC DNA]</scope>
    <source>
        <strain evidence="1 2">DSM 3852</strain>
    </source>
</reference>
<keyword evidence="1" id="KW-0808">Transferase</keyword>
<dbReference type="Proteomes" id="UP000293296">
    <property type="component" value="Chromosome"/>
</dbReference>
<dbReference type="NCBIfam" id="TIGR01987">
    <property type="entry name" value="HI0074"/>
    <property type="match status" value="1"/>
</dbReference>
<dbReference type="SUPFAM" id="SSF81593">
    <property type="entry name" value="Nucleotidyltransferase substrate binding subunit/domain"/>
    <property type="match status" value="1"/>
</dbReference>
<sequence>MALDLTSLTKAIDALDRSLAATADGLSSIPPTLRDTVRAGIIQHFEVAYELCWKFLQRWLRENASPDEADFPRTRKDLFRQATRAGLLDDPTPWFGFGDARNLTSHTYDGEIALDVCEAARRFLPQAKELLARLADRND</sequence>
<gene>
    <name evidence="1" type="ORF">C3Y92_12905</name>
</gene>
<name>A0A4P6HMX4_9BACT</name>
<dbReference type="AlphaFoldDB" id="A0A4P6HMX4"/>
<organism evidence="1 2">
    <name type="scientific">Solidesulfovibrio carbinolicus</name>
    <dbReference type="NCBI Taxonomy" id="296842"/>
    <lineage>
        <taxon>Bacteria</taxon>
        <taxon>Pseudomonadati</taxon>
        <taxon>Thermodesulfobacteriota</taxon>
        <taxon>Desulfovibrionia</taxon>
        <taxon>Desulfovibrionales</taxon>
        <taxon>Desulfovibrionaceae</taxon>
        <taxon>Solidesulfovibrio</taxon>
    </lineage>
</organism>
<dbReference type="GO" id="GO:0016740">
    <property type="term" value="F:transferase activity"/>
    <property type="evidence" value="ECO:0007669"/>
    <property type="project" value="UniProtKB-KW"/>
</dbReference>
<dbReference type="InterPro" id="IPR010235">
    <property type="entry name" value="HepT"/>
</dbReference>
<keyword evidence="2" id="KW-1185">Reference proteome</keyword>